<proteinExistence type="predicted"/>
<protein>
    <submittedName>
        <fullName evidence="2">Glucose oxidase</fullName>
    </submittedName>
</protein>
<gene>
    <name evidence="2" type="ORF">JMJ77_010895</name>
</gene>
<reference evidence="2" key="1">
    <citation type="submission" date="2021-05" db="EMBL/GenBank/DDBJ databases">
        <title>Comparative genomics of three Colletotrichum scovillei strains and genetic complementation revealed genes involved fungal growth and virulence on chili pepper.</title>
        <authorList>
            <person name="Hsieh D.-K."/>
            <person name="Chuang S.-C."/>
            <person name="Chen C.-Y."/>
            <person name="Chao Y.-T."/>
            <person name="Lu M.-Y.J."/>
            <person name="Lee M.-H."/>
            <person name="Shih M.-C."/>
        </authorList>
    </citation>
    <scope>NUCLEOTIDE SEQUENCE</scope>
    <source>
        <strain evidence="2">Coll-153</strain>
    </source>
</reference>
<organism evidence="2 3">
    <name type="scientific">Colletotrichum scovillei</name>
    <dbReference type="NCBI Taxonomy" id="1209932"/>
    <lineage>
        <taxon>Eukaryota</taxon>
        <taxon>Fungi</taxon>
        <taxon>Dikarya</taxon>
        <taxon>Ascomycota</taxon>
        <taxon>Pezizomycotina</taxon>
        <taxon>Sordariomycetes</taxon>
        <taxon>Hypocreomycetidae</taxon>
        <taxon>Glomerellales</taxon>
        <taxon>Glomerellaceae</taxon>
        <taxon>Colletotrichum</taxon>
        <taxon>Colletotrichum acutatum species complex</taxon>
    </lineage>
</organism>
<dbReference type="AlphaFoldDB" id="A0A9P7UAS3"/>
<feature type="region of interest" description="Disordered" evidence="1">
    <location>
        <begin position="142"/>
        <end position="186"/>
    </location>
</feature>
<keyword evidence="3" id="KW-1185">Reference proteome</keyword>
<accession>A0A9P7UAS3</accession>
<evidence type="ECO:0000313" key="3">
    <source>
        <dbReference type="Proteomes" id="UP000699042"/>
    </source>
</evidence>
<evidence type="ECO:0000313" key="2">
    <source>
        <dbReference type="EMBL" id="KAG7047546.1"/>
    </source>
</evidence>
<name>A0A9P7UAS3_9PEZI</name>
<feature type="compositionally biased region" description="Basic residues" evidence="1">
    <location>
        <begin position="164"/>
        <end position="182"/>
    </location>
</feature>
<comment type="caution">
    <text evidence="2">The sequence shown here is derived from an EMBL/GenBank/DDBJ whole genome shotgun (WGS) entry which is preliminary data.</text>
</comment>
<dbReference type="Proteomes" id="UP000699042">
    <property type="component" value="Unassembled WGS sequence"/>
</dbReference>
<evidence type="ECO:0000256" key="1">
    <source>
        <dbReference type="SAM" id="MobiDB-lite"/>
    </source>
</evidence>
<sequence length="311" mass="34543">MPMAAEESCVIEIWPALGLYRVLLLQLIDDLFAGSNFSPLLSTYSVGDTPRVSWQWDDEKHSSDETARQRICIYWPVYQGTPPLSYLPIVTMHACRPGHTPIKASRPGFNQISSLNNITHLLSNSIHSLLRIRPRQIRHHTRIDNTQPPDPIHLQPLINNPSQRPRHHSRRPDGVKRRRANHPPHSLAQRLVTRNIRPRNRLHGRVARQRRGLEKVPPREADELDLHGEVGGIAQRAVVYDGLREEGVAGVEGDCAARERVEEDEVAFCGAAAEEEVVEGGAGGAEGCCEAGLLGCVACYYGWVCVGGQVG</sequence>
<dbReference type="EMBL" id="JAESDN010000007">
    <property type="protein sequence ID" value="KAG7047546.1"/>
    <property type="molecule type" value="Genomic_DNA"/>
</dbReference>